<name>A0ABT9D6P9_9CELL</name>
<evidence type="ECO:0000313" key="2">
    <source>
        <dbReference type="Proteomes" id="UP001232536"/>
    </source>
</evidence>
<dbReference type="EMBL" id="JAUQYP010000001">
    <property type="protein sequence ID" value="MDO8105849.1"/>
    <property type="molecule type" value="Genomic_DNA"/>
</dbReference>
<dbReference type="Gene3D" id="2.180.10.10">
    <property type="entry name" value="RHS repeat-associated core"/>
    <property type="match status" value="1"/>
</dbReference>
<organism evidence="1 2">
    <name type="scientific">Actinotalea lenta</name>
    <dbReference type="NCBI Taxonomy" id="3064654"/>
    <lineage>
        <taxon>Bacteria</taxon>
        <taxon>Bacillati</taxon>
        <taxon>Actinomycetota</taxon>
        <taxon>Actinomycetes</taxon>
        <taxon>Micrococcales</taxon>
        <taxon>Cellulomonadaceae</taxon>
        <taxon>Actinotalea</taxon>
    </lineage>
</organism>
<accession>A0ABT9D6P9</accession>
<gene>
    <name evidence="1" type="ORF">Q6348_01395</name>
</gene>
<sequence length="447" mass="46194">MIPHHTLTYSFDPQSACPANGAGLDGNRTKVTDIHDSTTTSTVSCYDAADRLTATTVTNPYPGASPVTGTSLSTSGAAPARLAYDAHGNTIALADQTLSFDAANRHMSTTDGTTTVTYTRDATGRVVARAATGEAGVRYGFSGDGDSPDLVLTTTNTLVARLIVLAGGVQLTVPVGGAPSWAWPDIHGDVVFTSDATGARTGGLSVYDPFGQPLDPATGAIGTTSADDAVPDTRTGTADDAWVGQHHKLYEHAGTLAAIEMGARLYLPALGRFASVDPVTGGNPNTYTYPLDPINAFDLTGRWGLWDAVSAVTTVASIVAIVPIPGIQEAAAGIALAGTLAMTVHDVLEGNWLAAGLDVAGVVGGVGGLNAASKAAKFTRGAERAMWRQGVRDGVSKAERKAARATYRSQWRAASKRESTWNYKINAPIAGAGLVMFATSSIRARIF</sequence>
<proteinExistence type="predicted"/>
<reference evidence="1 2" key="1">
    <citation type="submission" date="2023-07" db="EMBL/GenBank/DDBJ databases">
        <title>Description of novel actinomycetes strains, isolated from tidal flat sediment.</title>
        <authorList>
            <person name="Lu C."/>
        </authorList>
    </citation>
    <scope>NUCLEOTIDE SEQUENCE [LARGE SCALE GENOMIC DNA]</scope>
    <source>
        <strain evidence="1 2">SYSU T00b441</strain>
    </source>
</reference>
<dbReference type="InterPro" id="IPR050708">
    <property type="entry name" value="T6SS_VgrG/RHS"/>
</dbReference>
<dbReference type="NCBIfam" id="TIGR03696">
    <property type="entry name" value="Rhs_assc_core"/>
    <property type="match status" value="1"/>
</dbReference>
<comment type="caution">
    <text evidence="1">The sequence shown here is derived from an EMBL/GenBank/DDBJ whole genome shotgun (WGS) entry which is preliminary data.</text>
</comment>
<protein>
    <submittedName>
        <fullName evidence="1">RHS repeat-associated core domain-containing protein</fullName>
    </submittedName>
</protein>
<dbReference type="PANTHER" id="PTHR32305">
    <property type="match status" value="1"/>
</dbReference>
<dbReference type="RefSeq" id="WP_304599550.1">
    <property type="nucleotide sequence ID" value="NZ_JAUQYP010000001.1"/>
</dbReference>
<keyword evidence="2" id="KW-1185">Reference proteome</keyword>
<dbReference type="Proteomes" id="UP001232536">
    <property type="component" value="Unassembled WGS sequence"/>
</dbReference>
<evidence type="ECO:0000313" key="1">
    <source>
        <dbReference type="EMBL" id="MDO8105849.1"/>
    </source>
</evidence>
<dbReference type="PANTHER" id="PTHR32305:SF15">
    <property type="entry name" value="PROTEIN RHSA-RELATED"/>
    <property type="match status" value="1"/>
</dbReference>
<dbReference type="InterPro" id="IPR022385">
    <property type="entry name" value="Rhs_assc_core"/>
</dbReference>